<comment type="caution">
    <text evidence="1">The sequence shown here is derived from an EMBL/GenBank/DDBJ whole genome shotgun (WGS) entry which is preliminary data.</text>
</comment>
<dbReference type="Proteomes" id="UP001157418">
    <property type="component" value="Unassembled WGS sequence"/>
</dbReference>
<reference evidence="1 2" key="1">
    <citation type="submission" date="2022-01" db="EMBL/GenBank/DDBJ databases">
        <authorList>
            <person name="Xiong W."/>
            <person name="Schranz E."/>
        </authorList>
    </citation>
    <scope>NUCLEOTIDE SEQUENCE [LARGE SCALE GENOMIC DNA]</scope>
</reference>
<evidence type="ECO:0000313" key="1">
    <source>
        <dbReference type="EMBL" id="CAH1429174.1"/>
    </source>
</evidence>
<evidence type="ECO:0000313" key="2">
    <source>
        <dbReference type="Proteomes" id="UP001157418"/>
    </source>
</evidence>
<accession>A0AAU9MMU9</accession>
<keyword evidence="2" id="KW-1185">Reference proteome</keyword>
<name>A0AAU9MMU9_9ASTR</name>
<gene>
    <name evidence="1" type="ORF">LVIROSA_LOCUS16047</name>
</gene>
<sequence>MLGHLGQLIPTVALLFYSRTWHIDTSRTKVPKAIERRFQRQSWVFQPFSVIKGNFGIQDSLTDSILDSKRKITSVYQIRQLQVEQADGMLACFRGTVEIVSMLTGGRGVVVLRSVKQVII</sequence>
<proteinExistence type="predicted"/>
<organism evidence="1 2">
    <name type="scientific">Lactuca virosa</name>
    <dbReference type="NCBI Taxonomy" id="75947"/>
    <lineage>
        <taxon>Eukaryota</taxon>
        <taxon>Viridiplantae</taxon>
        <taxon>Streptophyta</taxon>
        <taxon>Embryophyta</taxon>
        <taxon>Tracheophyta</taxon>
        <taxon>Spermatophyta</taxon>
        <taxon>Magnoliopsida</taxon>
        <taxon>eudicotyledons</taxon>
        <taxon>Gunneridae</taxon>
        <taxon>Pentapetalae</taxon>
        <taxon>asterids</taxon>
        <taxon>campanulids</taxon>
        <taxon>Asterales</taxon>
        <taxon>Asteraceae</taxon>
        <taxon>Cichorioideae</taxon>
        <taxon>Cichorieae</taxon>
        <taxon>Lactucinae</taxon>
        <taxon>Lactuca</taxon>
    </lineage>
</organism>
<dbReference type="AlphaFoldDB" id="A0AAU9MMU9"/>
<dbReference type="EMBL" id="CAKMRJ010002535">
    <property type="protein sequence ID" value="CAH1429174.1"/>
    <property type="molecule type" value="Genomic_DNA"/>
</dbReference>
<protein>
    <submittedName>
        <fullName evidence="1">Uncharacterized protein</fullName>
    </submittedName>
</protein>